<dbReference type="Proteomes" id="UP000326396">
    <property type="component" value="Linkage Group LG11"/>
</dbReference>
<keyword evidence="2 4" id="KW-0863">Zinc-finger</keyword>
<keyword evidence="8" id="KW-1185">Reference proteome</keyword>
<reference evidence="7 8" key="1">
    <citation type="submission" date="2019-05" db="EMBL/GenBank/DDBJ databases">
        <title>Mikania micrantha, genome provides insights into the molecular mechanism of rapid growth.</title>
        <authorList>
            <person name="Liu B."/>
        </authorList>
    </citation>
    <scope>NUCLEOTIDE SEQUENCE [LARGE SCALE GENOMIC DNA]</scope>
    <source>
        <strain evidence="7">NLD-2019</strain>
        <tissue evidence="7">Leaf</tissue>
    </source>
</reference>
<dbReference type="EMBL" id="SZYD01000003">
    <property type="protein sequence ID" value="KAD6794890.1"/>
    <property type="molecule type" value="Genomic_DNA"/>
</dbReference>
<dbReference type="Gene3D" id="4.10.1100.10">
    <property type="entry name" value="Transcription factor, SBP-box domain"/>
    <property type="match status" value="1"/>
</dbReference>
<dbReference type="SUPFAM" id="SSF103612">
    <property type="entry name" value="SBT domain"/>
    <property type="match status" value="1"/>
</dbReference>
<dbReference type="GO" id="GO:0008270">
    <property type="term" value="F:zinc ion binding"/>
    <property type="evidence" value="ECO:0007669"/>
    <property type="project" value="UniProtKB-KW"/>
</dbReference>
<dbReference type="PROSITE" id="PS51141">
    <property type="entry name" value="ZF_SBP"/>
    <property type="match status" value="1"/>
</dbReference>
<name>A0A5N6PP85_9ASTR</name>
<evidence type="ECO:0000256" key="3">
    <source>
        <dbReference type="ARBA" id="ARBA00022833"/>
    </source>
</evidence>
<comment type="caution">
    <text evidence="7">The sequence shown here is derived from an EMBL/GenBank/DDBJ whole genome shotgun (WGS) entry which is preliminary data.</text>
</comment>
<dbReference type="InterPro" id="IPR044817">
    <property type="entry name" value="SBP-like"/>
</dbReference>
<evidence type="ECO:0000256" key="5">
    <source>
        <dbReference type="SAM" id="MobiDB-lite"/>
    </source>
</evidence>
<evidence type="ECO:0000313" key="7">
    <source>
        <dbReference type="EMBL" id="KAD6794890.1"/>
    </source>
</evidence>
<feature type="domain" description="SBP-type" evidence="6">
    <location>
        <begin position="94"/>
        <end position="164"/>
    </location>
</feature>
<dbReference type="PANTHER" id="PTHR31251">
    <property type="entry name" value="SQUAMOSA PROMOTER-BINDING-LIKE PROTEIN 4"/>
    <property type="match status" value="1"/>
</dbReference>
<keyword evidence="3" id="KW-0862">Zinc</keyword>
<dbReference type="GO" id="GO:0003677">
    <property type="term" value="F:DNA binding"/>
    <property type="evidence" value="ECO:0007669"/>
    <property type="project" value="InterPro"/>
</dbReference>
<gene>
    <name evidence="7" type="ORF">E3N88_05786</name>
</gene>
<dbReference type="OrthoDB" id="514967at2759"/>
<dbReference type="AlphaFoldDB" id="A0A5N6PP85"/>
<evidence type="ECO:0000256" key="1">
    <source>
        <dbReference type="ARBA" id="ARBA00022723"/>
    </source>
</evidence>
<dbReference type="InterPro" id="IPR004333">
    <property type="entry name" value="SBP_dom"/>
</dbReference>
<organism evidence="7 8">
    <name type="scientific">Mikania micrantha</name>
    <name type="common">bitter vine</name>
    <dbReference type="NCBI Taxonomy" id="192012"/>
    <lineage>
        <taxon>Eukaryota</taxon>
        <taxon>Viridiplantae</taxon>
        <taxon>Streptophyta</taxon>
        <taxon>Embryophyta</taxon>
        <taxon>Tracheophyta</taxon>
        <taxon>Spermatophyta</taxon>
        <taxon>Magnoliopsida</taxon>
        <taxon>eudicotyledons</taxon>
        <taxon>Gunneridae</taxon>
        <taxon>Pentapetalae</taxon>
        <taxon>asterids</taxon>
        <taxon>campanulids</taxon>
        <taxon>Asterales</taxon>
        <taxon>Asteraceae</taxon>
        <taxon>Asteroideae</taxon>
        <taxon>Heliantheae alliance</taxon>
        <taxon>Eupatorieae</taxon>
        <taxon>Mikania</taxon>
    </lineage>
</organism>
<dbReference type="Pfam" id="PF03110">
    <property type="entry name" value="SBP"/>
    <property type="match status" value="1"/>
</dbReference>
<accession>A0A5N6PP85</accession>
<keyword evidence="1" id="KW-0479">Metal-binding</keyword>
<protein>
    <recommendedName>
        <fullName evidence="6">SBP-type domain-containing protein</fullName>
    </recommendedName>
</protein>
<evidence type="ECO:0000256" key="2">
    <source>
        <dbReference type="ARBA" id="ARBA00022771"/>
    </source>
</evidence>
<evidence type="ECO:0000313" key="8">
    <source>
        <dbReference type="Proteomes" id="UP000326396"/>
    </source>
</evidence>
<evidence type="ECO:0000256" key="4">
    <source>
        <dbReference type="PROSITE-ProRule" id="PRU00470"/>
    </source>
</evidence>
<dbReference type="InterPro" id="IPR036893">
    <property type="entry name" value="SBP_sf"/>
</dbReference>
<dbReference type="PANTHER" id="PTHR31251:SF206">
    <property type="entry name" value="TRANSCRIPTION FACTOR, SBP-BOX-RELATED"/>
    <property type="match status" value="1"/>
</dbReference>
<dbReference type="GO" id="GO:0005634">
    <property type="term" value="C:nucleus"/>
    <property type="evidence" value="ECO:0007669"/>
    <property type="project" value="InterPro"/>
</dbReference>
<sequence length="301" mass="33684">MESGSNARSEWGWEVEIPKNPTISSDGNGDYSFSGFLDLSGKDPGGFSDVLEDGSVLSGDAMIGLKLGRQTYRQETNVCSPVKRSRASHNNSLVARCQVEGCDLDLASAKDYHRRHRICADHSKSPKVVVAGMERRLHDLSEFDDRKRSCRRRLSAHNARRRRPQPEDIKIGSTHRRPHMGFLVNRGSISCPNSTPQSGSNFKGGRADMMSSFHGMTPRTVNHDGMFCLEANLSNVMEVHHSFSLEATSSWDFRGHEEPSSFDQFIHGHHIATEPGSMPLDMQSTRNMTQIPHDFDYFCSD</sequence>
<feature type="compositionally biased region" description="Basic residues" evidence="5">
    <location>
        <begin position="151"/>
        <end position="163"/>
    </location>
</feature>
<evidence type="ECO:0000259" key="6">
    <source>
        <dbReference type="PROSITE" id="PS51141"/>
    </source>
</evidence>
<proteinExistence type="predicted"/>
<feature type="region of interest" description="Disordered" evidence="5">
    <location>
        <begin position="151"/>
        <end position="177"/>
    </location>
</feature>